<dbReference type="AlphaFoldDB" id="A0A9D4FT58"/>
<evidence type="ECO:0000313" key="1">
    <source>
        <dbReference type="EMBL" id="KAH3802738.1"/>
    </source>
</evidence>
<sequence>MGTFATSITETVSQRLYHRDCITETVSQRLYHRDCITETVSPGIQPQQPVNVTADICTRLQMPSPFNRSTK</sequence>
<reference evidence="1" key="1">
    <citation type="journal article" date="2019" name="bioRxiv">
        <title>The Genome of the Zebra Mussel, Dreissena polymorpha: A Resource for Invasive Species Research.</title>
        <authorList>
            <person name="McCartney M.A."/>
            <person name="Auch B."/>
            <person name="Kono T."/>
            <person name="Mallez S."/>
            <person name="Zhang Y."/>
            <person name="Obille A."/>
            <person name="Becker A."/>
            <person name="Abrahante J.E."/>
            <person name="Garbe J."/>
            <person name="Badalamenti J.P."/>
            <person name="Herman A."/>
            <person name="Mangelson H."/>
            <person name="Liachko I."/>
            <person name="Sullivan S."/>
            <person name="Sone E.D."/>
            <person name="Koren S."/>
            <person name="Silverstein K.A.T."/>
            <person name="Beckman K.B."/>
            <person name="Gohl D.M."/>
        </authorList>
    </citation>
    <scope>NUCLEOTIDE SEQUENCE</scope>
    <source>
        <strain evidence="1">Duluth1</strain>
        <tissue evidence="1">Whole animal</tissue>
    </source>
</reference>
<organism evidence="1 2">
    <name type="scientific">Dreissena polymorpha</name>
    <name type="common">Zebra mussel</name>
    <name type="synonym">Mytilus polymorpha</name>
    <dbReference type="NCBI Taxonomy" id="45954"/>
    <lineage>
        <taxon>Eukaryota</taxon>
        <taxon>Metazoa</taxon>
        <taxon>Spiralia</taxon>
        <taxon>Lophotrochozoa</taxon>
        <taxon>Mollusca</taxon>
        <taxon>Bivalvia</taxon>
        <taxon>Autobranchia</taxon>
        <taxon>Heteroconchia</taxon>
        <taxon>Euheterodonta</taxon>
        <taxon>Imparidentia</taxon>
        <taxon>Neoheterodontei</taxon>
        <taxon>Myida</taxon>
        <taxon>Dreissenoidea</taxon>
        <taxon>Dreissenidae</taxon>
        <taxon>Dreissena</taxon>
    </lineage>
</organism>
<name>A0A9D4FT58_DREPO</name>
<keyword evidence="2" id="KW-1185">Reference proteome</keyword>
<evidence type="ECO:0000313" key="2">
    <source>
        <dbReference type="Proteomes" id="UP000828390"/>
    </source>
</evidence>
<dbReference type="Proteomes" id="UP000828390">
    <property type="component" value="Unassembled WGS sequence"/>
</dbReference>
<gene>
    <name evidence="1" type="ORF">DPMN_156418</name>
</gene>
<protein>
    <submittedName>
        <fullName evidence="1">Uncharacterized protein</fullName>
    </submittedName>
</protein>
<accession>A0A9D4FT58</accession>
<dbReference type="EMBL" id="JAIWYP010000007">
    <property type="protein sequence ID" value="KAH3802738.1"/>
    <property type="molecule type" value="Genomic_DNA"/>
</dbReference>
<reference evidence="1" key="2">
    <citation type="submission" date="2020-11" db="EMBL/GenBank/DDBJ databases">
        <authorList>
            <person name="McCartney M.A."/>
            <person name="Auch B."/>
            <person name="Kono T."/>
            <person name="Mallez S."/>
            <person name="Becker A."/>
            <person name="Gohl D.M."/>
            <person name="Silverstein K.A.T."/>
            <person name="Koren S."/>
            <person name="Bechman K.B."/>
            <person name="Herman A."/>
            <person name="Abrahante J.E."/>
            <person name="Garbe J."/>
        </authorList>
    </citation>
    <scope>NUCLEOTIDE SEQUENCE</scope>
    <source>
        <strain evidence="1">Duluth1</strain>
        <tissue evidence="1">Whole animal</tissue>
    </source>
</reference>
<comment type="caution">
    <text evidence="1">The sequence shown here is derived from an EMBL/GenBank/DDBJ whole genome shotgun (WGS) entry which is preliminary data.</text>
</comment>
<proteinExistence type="predicted"/>